<dbReference type="InterPro" id="IPR045314">
    <property type="entry name" value="bZIP_plant_GBF1"/>
</dbReference>
<evidence type="ECO:0000259" key="8">
    <source>
        <dbReference type="PROSITE" id="PS50217"/>
    </source>
</evidence>
<dbReference type="Pfam" id="PF07777">
    <property type="entry name" value="MFMR"/>
    <property type="match status" value="1"/>
</dbReference>
<comment type="similarity">
    <text evidence="2">Belongs to the bZIP family.</text>
</comment>
<dbReference type="CDD" id="cd14702">
    <property type="entry name" value="bZIP_plant_GBF1"/>
    <property type="match status" value="1"/>
</dbReference>
<keyword evidence="10" id="KW-1185">Reference proteome</keyword>
<dbReference type="EMBL" id="CM031810">
    <property type="protein sequence ID" value="KAG6663625.1"/>
    <property type="molecule type" value="Genomic_DNA"/>
</dbReference>
<sequence length="404" mass="43370">MGKHEEGKCSKSEKPSSPATADKTNQINIHGHPGWAAMQAYYGPQVTLPPYYNPAVTSGHAPHPNMWGTPQPVMPPYGATYAAIYPHGGVYAHPAIPLAVSPLTIETPTKSGNTDRGLMRKLKEFDGLAMSIGNSTGESSEGGAERRLSQSLETEGSSDGNTTRVQANQARRKRSHEGTPTTECDGKIETPASPVSAKDVNAAPDKALCAIVTPGSVAGNSVGAVVSPGMATSLEPRNNTNMNSKTTTTGVPLSCTNDRELKRERRKQSNRESARKSRLKKQAETEELARKVESLTAENASIRSEIDRVTEHSGKLRLENVILMEKLKNAQLGQTEEIILNSIDNKRRPLPVSTENLLSRVNNSGSIVQSTEEKSDMYENNSKSGAKLHPLLDASPRADAMAAG</sequence>
<dbReference type="EMBL" id="CM031810">
    <property type="protein sequence ID" value="KAG6663629.1"/>
    <property type="molecule type" value="Genomic_DNA"/>
</dbReference>
<dbReference type="SMART" id="SM00338">
    <property type="entry name" value="BRLZ"/>
    <property type="match status" value="1"/>
</dbReference>
<proteinExistence type="inferred from homology"/>
<dbReference type="PROSITE" id="PS50217">
    <property type="entry name" value="BZIP"/>
    <property type="match status" value="1"/>
</dbReference>
<evidence type="ECO:0000256" key="4">
    <source>
        <dbReference type="ARBA" id="ARBA00023125"/>
    </source>
</evidence>
<feature type="compositionally biased region" description="Low complexity" evidence="7">
    <location>
        <begin position="238"/>
        <end position="249"/>
    </location>
</feature>
<dbReference type="EMBL" id="CM031810">
    <property type="protein sequence ID" value="KAG6663620.1"/>
    <property type="molecule type" value="Genomic_DNA"/>
</dbReference>
<name>A0A8T1R911_CARIL</name>
<keyword evidence="5" id="KW-0804">Transcription</keyword>
<dbReference type="PANTHER" id="PTHR45967:SF1">
    <property type="entry name" value="G-BOX-BINDING FACTOR 3"/>
    <property type="match status" value="1"/>
</dbReference>
<comment type="caution">
    <text evidence="9">The sequence shown here is derived from an EMBL/GenBank/DDBJ whole genome shotgun (WGS) entry which is preliminary data.</text>
</comment>
<dbReference type="InterPro" id="IPR004827">
    <property type="entry name" value="bZIP"/>
</dbReference>
<keyword evidence="6" id="KW-0539">Nucleus</keyword>
<dbReference type="Proteomes" id="UP000811609">
    <property type="component" value="Chromosome 2"/>
</dbReference>
<keyword evidence="4" id="KW-0238">DNA-binding</keyword>
<accession>A0A8T1R911</accession>
<evidence type="ECO:0000313" key="10">
    <source>
        <dbReference type="Proteomes" id="UP000811609"/>
    </source>
</evidence>
<evidence type="ECO:0000256" key="5">
    <source>
        <dbReference type="ARBA" id="ARBA00023163"/>
    </source>
</evidence>
<feature type="compositionally biased region" description="Basic and acidic residues" evidence="7">
    <location>
        <begin position="257"/>
        <end position="285"/>
    </location>
</feature>
<gene>
    <name evidence="9" type="ORF">CIPAW_02G038000</name>
</gene>
<dbReference type="GO" id="GO:0000976">
    <property type="term" value="F:transcription cis-regulatory region binding"/>
    <property type="evidence" value="ECO:0007669"/>
    <property type="project" value="UniProtKB-ARBA"/>
</dbReference>
<evidence type="ECO:0000256" key="1">
    <source>
        <dbReference type="ARBA" id="ARBA00004123"/>
    </source>
</evidence>
<evidence type="ECO:0000313" key="9">
    <source>
        <dbReference type="EMBL" id="KAG6663628.1"/>
    </source>
</evidence>
<feature type="compositionally biased region" description="Basic and acidic residues" evidence="7">
    <location>
        <begin position="1"/>
        <end position="14"/>
    </location>
</feature>
<feature type="region of interest" description="Disordered" evidence="7">
    <location>
        <begin position="233"/>
        <end position="285"/>
    </location>
</feature>
<dbReference type="GO" id="GO:0003700">
    <property type="term" value="F:DNA-binding transcription factor activity"/>
    <property type="evidence" value="ECO:0007669"/>
    <property type="project" value="InterPro"/>
</dbReference>
<feature type="compositionally biased region" description="Polar residues" evidence="7">
    <location>
        <begin position="149"/>
        <end position="169"/>
    </location>
</feature>
<evidence type="ECO:0000256" key="2">
    <source>
        <dbReference type="ARBA" id="ARBA00007163"/>
    </source>
</evidence>
<feature type="region of interest" description="Disordered" evidence="7">
    <location>
        <begin position="1"/>
        <end position="28"/>
    </location>
</feature>
<dbReference type="InterPro" id="IPR012900">
    <property type="entry name" value="MFMR"/>
</dbReference>
<organism evidence="9 10">
    <name type="scientific">Carya illinoinensis</name>
    <name type="common">Pecan</name>
    <dbReference type="NCBI Taxonomy" id="32201"/>
    <lineage>
        <taxon>Eukaryota</taxon>
        <taxon>Viridiplantae</taxon>
        <taxon>Streptophyta</taxon>
        <taxon>Embryophyta</taxon>
        <taxon>Tracheophyta</taxon>
        <taxon>Spermatophyta</taxon>
        <taxon>Magnoliopsida</taxon>
        <taxon>eudicotyledons</taxon>
        <taxon>Gunneridae</taxon>
        <taxon>Pentapetalae</taxon>
        <taxon>rosids</taxon>
        <taxon>fabids</taxon>
        <taxon>Fagales</taxon>
        <taxon>Juglandaceae</taxon>
        <taxon>Carya</taxon>
    </lineage>
</organism>
<feature type="domain" description="BZIP" evidence="8">
    <location>
        <begin position="260"/>
        <end position="317"/>
    </location>
</feature>
<dbReference type="EMBL" id="CM031810">
    <property type="protein sequence ID" value="KAG6663622.1"/>
    <property type="molecule type" value="Genomic_DNA"/>
</dbReference>
<comment type="subcellular location">
    <subcellularLocation>
        <location evidence="1">Nucleus</location>
    </subcellularLocation>
</comment>
<dbReference type="AlphaFoldDB" id="A0A8T1R911"/>
<feature type="region of interest" description="Disordered" evidence="7">
    <location>
        <begin position="363"/>
        <end position="404"/>
    </location>
</feature>
<evidence type="ECO:0000256" key="6">
    <source>
        <dbReference type="ARBA" id="ARBA00023242"/>
    </source>
</evidence>
<dbReference type="PROSITE" id="PS00036">
    <property type="entry name" value="BZIP_BASIC"/>
    <property type="match status" value="1"/>
</dbReference>
<dbReference type="Pfam" id="PF16596">
    <property type="entry name" value="MFMR_assoc"/>
    <property type="match status" value="1"/>
</dbReference>
<evidence type="ECO:0000256" key="3">
    <source>
        <dbReference type="ARBA" id="ARBA00023015"/>
    </source>
</evidence>
<dbReference type="EMBL" id="CM031810">
    <property type="protein sequence ID" value="KAG6663628.1"/>
    <property type="molecule type" value="Genomic_DNA"/>
</dbReference>
<feature type="region of interest" description="Disordered" evidence="7">
    <location>
        <begin position="130"/>
        <end position="199"/>
    </location>
</feature>
<reference evidence="9" key="1">
    <citation type="submission" date="2020-12" db="EMBL/GenBank/DDBJ databases">
        <title>WGS assembly of Carya illinoinensis cv. Pawnee.</title>
        <authorList>
            <person name="Platts A."/>
            <person name="Shu S."/>
            <person name="Wright S."/>
            <person name="Barry K."/>
            <person name="Edger P."/>
            <person name="Pires J.C."/>
            <person name="Schmutz J."/>
        </authorList>
    </citation>
    <scope>NUCLEOTIDE SEQUENCE</scope>
    <source>
        <tissue evidence="9">Leaf</tissue>
    </source>
</reference>
<dbReference type="Pfam" id="PF00170">
    <property type="entry name" value="bZIP_1"/>
    <property type="match status" value="1"/>
</dbReference>
<dbReference type="InterPro" id="IPR044827">
    <property type="entry name" value="GBF-like"/>
</dbReference>
<keyword evidence="3" id="KW-0805">Transcription regulation</keyword>
<feature type="compositionally biased region" description="Polar residues" evidence="7">
    <location>
        <begin position="15"/>
        <end position="28"/>
    </location>
</feature>
<protein>
    <recommendedName>
        <fullName evidence="8">BZIP domain-containing protein</fullName>
    </recommendedName>
</protein>
<dbReference type="GO" id="GO:0005634">
    <property type="term" value="C:nucleus"/>
    <property type="evidence" value="ECO:0007669"/>
    <property type="project" value="UniProtKB-SubCell"/>
</dbReference>
<dbReference type="PANTHER" id="PTHR45967">
    <property type="entry name" value="G-BOX-BINDING FACTOR 3-RELATED"/>
    <property type="match status" value="1"/>
</dbReference>
<evidence type="ECO:0000256" key="7">
    <source>
        <dbReference type="SAM" id="MobiDB-lite"/>
    </source>
</evidence>